<gene>
    <name evidence="1" type="ORF">MESS2_p140002</name>
</gene>
<comment type="caution">
    <text evidence="1">The sequence shown here is derived from an EMBL/GenBank/DDBJ whole genome shotgun (WGS) entry which is preliminary data.</text>
</comment>
<dbReference type="AlphaFoldDB" id="M5EZG3"/>
<evidence type="ECO:0000313" key="2">
    <source>
        <dbReference type="Proteomes" id="UP000012062"/>
    </source>
</evidence>
<dbReference type="EMBL" id="CAUM01000177">
    <property type="protein sequence ID" value="CCV09458.1"/>
    <property type="molecule type" value="Genomic_DNA"/>
</dbReference>
<accession>M5EZG3</accession>
<sequence length="265" mass="29472">MTMRRPSRLRCRRIEMKPGWRAIARSLGHDGQCLGLLVRFRNDDGDLGDRLIVGSDVWHKRPHLIGNGFAVSLLAVEGPPRAIEHPIDLARHDEVVLVQSFDLLGAQGNRHITPAEADVGVMALGFGELTYLLNKGERVPEIATSNAPLDAVGIVTQLPIRSLCLKALGFITRERRDAAATRRTCFLGKSVGHVPVSKTIFSSKNDSDERLSIDLPEHDVERTDDRRDIGSHVPASLAFRRPGYSFQAPLSSPFRPFRPYLLRHP</sequence>
<proteinExistence type="predicted"/>
<keyword evidence="2" id="KW-1185">Reference proteome</keyword>
<evidence type="ECO:0000313" key="1">
    <source>
        <dbReference type="EMBL" id="CCV09458.1"/>
    </source>
</evidence>
<name>M5EZG3_9HYPH</name>
<dbReference type="Proteomes" id="UP000012062">
    <property type="component" value="Unassembled WGS sequence"/>
</dbReference>
<reference evidence="1 2" key="1">
    <citation type="submission" date="2013-02" db="EMBL/GenBank/DDBJ databases">
        <authorList>
            <person name="Genoscope - CEA"/>
        </authorList>
    </citation>
    <scope>NUCLEOTIDE SEQUENCE [LARGE SCALE GENOMIC DNA]</scope>
    <source>
        <strain evidence="1 2">STM 2683</strain>
    </source>
</reference>
<organism evidence="1 2">
    <name type="scientific">Mesorhizobium metallidurans STM 2683</name>
    <dbReference type="NCBI Taxonomy" id="1297569"/>
    <lineage>
        <taxon>Bacteria</taxon>
        <taxon>Pseudomonadati</taxon>
        <taxon>Pseudomonadota</taxon>
        <taxon>Alphaproteobacteria</taxon>
        <taxon>Hyphomicrobiales</taxon>
        <taxon>Phyllobacteriaceae</taxon>
        <taxon>Mesorhizobium</taxon>
    </lineage>
</organism>
<protein>
    <submittedName>
        <fullName evidence="1">Uncharacterized protein</fullName>
    </submittedName>
</protein>